<evidence type="ECO:0000313" key="3">
    <source>
        <dbReference type="EMBL" id="QIN85354.1"/>
    </source>
</evidence>
<geneLocation type="plasmid" evidence="3 4">
    <name>unnamed1</name>
</geneLocation>
<dbReference type="RefSeq" id="WP_166180578.1">
    <property type="nucleotide sequence ID" value="NZ_CP045120.1"/>
</dbReference>
<reference evidence="3 4" key="1">
    <citation type="submission" date="2019-10" db="EMBL/GenBank/DDBJ databases">
        <title>Rubrobacter sp nov SCSIO 52090 isolated from a deep-sea sediment in the South China Sea.</title>
        <authorList>
            <person name="Chen R.W."/>
        </authorList>
    </citation>
    <scope>NUCLEOTIDE SEQUENCE [LARGE SCALE GENOMIC DNA]</scope>
    <source>
        <strain evidence="3 4">SCSIO 52909</strain>
        <plasmid evidence="3 4">unnamed1</plasmid>
    </source>
</reference>
<dbReference type="KEGG" id="rub:GBA63_21805"/>
<feature type="region of interest" description="Disordered" evidence="1">
    <location>
        <begin position="1"/>
        <end position="22"/>
    </location>
</feature>
<keyword evidence="2" id="KW-1133">Transmembrane helix</keyword>
<keyword evidence="2" id="KW-0472">Membrane</keyword>
<feature type="transmembrane region" description="Helical" evidence="2">
    <location>
        <begin position="29"/>
        <end position="51"/>
    </location>
</feature>
<keyword evidence="3" id="KW-0614">Plasmid</keyword>
<organism evidence="3 4">
    <name type="scientific">Rubrobacter tropicus</name>
    <dbReference type="NCBI Taxonomy" id="2653851"/>
    <lineage>
        <taxon>Bacteria</taxon>
        <taxon>Bacillati</taxon>
        <taxon>Actinomycetota</taxon>
        <taxon>Rubrobacteria</taxon>
        <taxon>Rubrobacterales</taxon>
        <taxon>Rubrobacteraceae</taxon>
        <taxon>Rubrobacter</taxon>
    </lineage>
</organism>
<keyword evidence="4" id="KW-1185">Reference proteome</keyword>
<gene>
    <name evidence="3" type="ORF">GBA63_21805</name>
</gene>
<feature type="region of interest" description="Disordered" evidence="1">
    <location>
        <begin position="183"/>
        <end position="213"/>
    </location>
</feature>
<name>A0A6G8QFS4_9ACTN</name>
<accession>A0A6G8QFS4</accession>
<protein>
    <recommendedName>
        <fullName evidence="5">DUF4352 domain-containing protein</fullName>
    </recommendedName>
</protein>
<dbReference type="AlphaFoldDB" id="A0A6G8QFS4"/>
<evidence type="ECO:0008006" key="5">
    <source>
        <dbReference type="Google" id="ProtNLM"/>
    </source>
</evidence>
<keyword evidence="2" id="KW-0812">Transmembrane</keyword>
<evidence type="ECO:0000313" key="4">
    <source>
        <dbReference type="Proteomes" id="UP000501452"/>
    </source>
</evidence>
<evidence type="ECO:0000256" key="2">
    <source>
        <dbReference type="SAM" id="Phobius"/>
    </source>
</evidence>
<dbReference type="Proteomes" id="UP000501452">
    <property type="component" value="Plasmid unnamed1"/>
</dbReference>
<sequence length="213" mass="21325">MPVSQVAPPETAAPVLAENPRGPGRLREAAGSVLLLAAVVGALAAGGWGLLSHAGVQEAAPAAMGEAVSAGDGQLVVDRFAPEHMAPMKMGGFAKHGMNMAMPQNMDMAPEGMERYTVDVTLAAGEGGDLKFSEKDFRFGGEGMAEVGPHRSTLGSGSVPAGGVVSGTINVQVPEEAENLTLSFDGGQPVALDAGGGDAEGEAGREDGGSHGH</sequence>
<feature type="compositionally biased region" description="Basic and acidic residues" evidence="1">
    <location>
        <begin position="202"/>
        <end position="213"/>
    </location>
</feature>
<dbReference type="EMBL" id="CP045120">
    <property type="protein sequence ID" value="QIN85354.1"/>
    <property type="molecule type" value="Genomic_DNA"/>
</dbReference>
<proteinExistence type="predicted"/>
<evidence type="ECO:0000256" key="1">
    <source>
        <dbReference type="SAM" id="MobiDB-lite"/>
    </source>
</evidence>